<dbReference type="Pfam" id="PF06691">
    <property type="entry name" value="DUF1189"/>
    <property type="match status" value="1"/>
</dbReference>
<dbReference type="RefSeq" id="WP_191269483.1">
    <property type="nucleotide sequence ID" value="NZ_BNDS01000002.1"/>
</dbReference>
<dbReference type="EMBL" id="BNDS01000002">
    <property type="protein sequence ID" value="GHH97011.1"/>
    <property type="molecule type" value="Genomic_DNA"/>
</dbReference>
<reference evidence="2 3" key="1">
    <citation type="journal article" date="2022" name="Int. J. Syst. Evol. Microbiol.">
        <title>Neobacillus kokaensis sp. nov., isolated from soil.</title>
        <authorList>
            <person name="Yuki K."/>
            <person name="Matsubara H."/>
            <person name="Yamaguchi S."/>
        </authorList>
    </citation>
    <scope>NUCLEOTIDE SEQUENCE [LARGE SCALE GENOMIC DNA]</scope>
    <source>
        <strain evidence="2 3">LOB 377</strain>
    </source>
</reference>
<dbReference type="InterPro" id="IPR009574">
    <property type="entry name" value="DUF1189"/>
</dbReference>
<keyword evidence="1" id="KW-1133">Transmembrane helix</keyword>
<keyword evidence="1" id="KW-0812">Transmembrane</keyword>
<name>A0ABQ3MYT3_9BACI</name>
<keyword evidence="3" id="KW-1185">Reference proteome</keyword>
<gene>
    <name evidence="2" type="primary">yqgB</name>
    <name evidence="2" type="ORF">AM1BK_05540</name>
</gene>
<feature type="transmembrane region" description="Helical" evidence="1">
    <location>
        <begin position="159"/>
        <end position="190"/>
    </location>
</feature>
<feature type="transmembrane region" description="Helical" evidence="1">
    <location>
        <begin position="202"/>
        <end position="224"/>
    </location>
</feature>
<feature type="transmembrane region" description="Helical" evidence="1">
    <location>
        <begin position="29"/>
        <end position="47"/>
    </location>
</feature>
<accession>A0ABQ3MYT3</accession>
<dbReference type="Proteomes" id="UP000637074">
    <property type="component" value="Unassembled WGS sequence"/>
</dbReference>
<sequence length="257" mass="28273">MNIFKQLVKSIYSPRDIALFRFQGIGKTILYVFLLTFISVLPSIVYLSSALSTGLDSAKAFIQEEAPDFSIKNGQLSAKTEVPVTINNEGFTFFLDPTGTISSEDVANEGNAFGLLKDEFVLAAGGQSETYAYSMMEGLNINNNELLNLIDSISGLKGIIIPVISIFIYLFSSASSFIEVSILALIGLALKNLAGRKLTYRHLWRMAAYSETLPTLFFTIMAALKTTVPNTFFINWFVAIIVLLLAIKEIPRPKKAA</sequence>
<evidence type="ECO:0000313" key="2">
    <source>
        <dbReference type="EMBL" id="GHH97011.1"/>
    </source>
</evidence>
<feature type="transmembrane region" description="Helical" evidence="1">
    <location>
        <begin position="230"/>
        <end position="247"/>
    </location>
</feature>
<evidence type="ECO:0000313" key="3">
    <source>
        <dbReference type="Proteomes" id="UP000637074"/>
    </source>
</evidence>
<comment type="caution">
    <text evidence="2">The sequence shown here is derived from an EMBL/GenBank/DDBJ whole genome shotgun (WGS) entry which is preliminary data.</text>
</comment>
<proteinExistence type="predicted"/>
<organism evidence="2 3">
    <name type="scientific">Neobacillus kokaensis</name>
    <dbReference type="NCBI Taxonomy" id="2759023"/>
    <lineage>
        <taxon>Bacteria</taxon>
        <taxon>Bacillati</taxon>
        <taxon>Bacillota</taxon>
        <taxon>Bacilli</taxon>
        <taxon>Bacillales</taxon>
        <taxon>Bacillaceae</taxon>
        <taxon>Neobacillus</taxon>
    </lineage>
</organism>
<evidence type="ECO:0000256" key="1">
    <source>
        <dbReference type="SAM" id="Phobius"/>
    </source>
</evidence>
<keyword evidence="1" id="KW-0472">Membrane</keyword>
<evidence type="ECO:0008006" key="4">
    <source>
        <dbReference type="Google" id="ProtNLM"/>
    </source>
</evidence>
<protein>
    <recommendedName>
        <fullName evidence="4">DUF1189 domain-containing protein</fullName>
    </recommendedName>
</protein>